<dbReference type="InterPro" id="IPR016156">
    <property type="entry name" value="FAD/NAD-linked_Rdtase_dimer_sf"/>
</dbReference>
<keyword evidence="3" id="KW-0285">Flavoprotein</keyword>
<dbReference type="Gene3D" id="3.30.390.30">
    <property type="match status" value="1"/>
</dbReference>
<dbReference type="PRINTS" id="PR00411">
    <property type="entry name" value="PNDRDTASEI"/>
</dbReference>
<dbReference type="PANTHER" id="PTHR43429:SF1">
    <property type="entry name" value="NAD(P)H SULFUR OXIDOREDUCTASE (COA-DEPENDENT)"/>
    <property type="match status" value="1"/>
</dbReference>
<dbReference type="AlphaFoldDB" id="A0AAJ1V3B9"/>
<dbReference type="Pfam" id="PF07992">
    <property type="entry name" value="Pyr_redox_2"/>
    <property type="match status" value="1"/>
</dbReference>
<evidence type="ECO:0000256" key="10">
    <source>
        <dbReference type="ARBA" id="ARBA00039201"/>
    </source>
</evidence>
<dbReference type="Proteomes" id="UP001229251">
    <property type="component" value="Unassembled WGS sequence"/>
</dbReference>
<keyword evidence="8" id="KW-0676">Redox-active center</keyword>
<accession>A0AAJ1V3B9</accession>
<comment type="similarity">
    <text evidence="2">Belongs to the class-III pyridine nucleotide-disulfide oxidoreductase family.</text>
</comment>
<keyword evidence="6" id="KW-0520">NAD</keyword>
<dbReference type="SUPFAM" id="SSF55424">
    <property type="entry name" value="FAD/NAD-linked reductases, dimerisation (C-terminal) domain"/>
    <property type="match status" value="1"/>
</dbReference>
<organism evidence="14 15">
    <name type="scientific">Facklamia hominis</name>
    <dbReference type="NCBI Taxonomy" id="178214"/>
    <lineage>
        <taxon>Bacteria</taxon>
        <taxon>Bacillati</taxon>
        <taxon>Bacillota</taxon>
        <taxon>Bacilli</taxon>
        <taxon>Lactobacillales</taxon>
        <taxon>Aerococcaceae</taxon>
        <taxon>Facklamia</taxon>
    </lineage>
</organism>
<dbReference type="InterPro" id="IPR050260">
    <property type="entry name" value="FAD-bd_OxRdtase"/>
</dbReference>
<comment type="caution">
    <text evidence="14">The sequence shown here is derived from an EMBL/GenBank/DDBJ whole genome shotgun (WGS) entry which is preliminary data.</text>
</comment>
<proteinExistence type="inferred from homology"/>
<gene>
    <name evidence="14" type="ORF">QP433_04665</name>
</gene>
<evidence type="ECO:0000256" key="9">
    <source>
        <dbReference type="ARBA" id="ARBA00039092"/>
    </source>
</evidence>
<dbReference type="Pfam" id="PF02852">
    <property type="entry name" value="Pyr_redox_dim"/>
    <property type="match status" value="1"/>
</dbReference>
<keyword evidence="5" id="KW-0560">Oxidoreductase</keyword>
<keyword evidence="4" id="KW-0274">FAD</keyword>
<evidence type="ECO:0000256" key="3">
    <source>
        <dbReference type="ARBA" id="ARBA00022630"/>
    </source>
</evidence>
<name>A0AAJ1V3B9_9LACT</name>
<evidence type="ECO:0000256" key="1">
    <source>
        <dbReference type="ARBA" id="ARBA00001974"/>
    </source>
</evidence>
<evidence type="ECO:0000313" key="14">
    <source>
        <dbReference type="EMBL" id="MDK7187266.1"/>
    </source>
</evidence>
<evidence type="ECO:0000256" key="2">
    <source>
        <dbReference type="ARBA" id="ARBA00009130"/>
    </source>
</evidence>
<dbReference type="InterPro" id="IPR004099">
    <property type="entry name" value="Pyr_nucl-diS_OxRdtase_dimer"/>
</dbReference>
<dbReference type="PANTHER" id="PTHR43429">
    <property type="entry name" value="PYRIDINE NUCLEOTIDE-DISULFIDE OXIDOREDUCTASE DOMAIN-CONTAINING"/>
    <property type="match status" value="1"/>
</dbReference>
<comment type="catalytic activity">
    <reaction evidence="11">
        <text>2 NADH + O2 + 2 H(+) = 2 NAD(+) + 2 H2O</text>
        <dbReference type="Rhea" id="RHEA:37799"/>
        <dbReference type="ChEBI" id="CHEBI:15377"/>
        <dbReference type="ChEBI" id="CHEBI:15378"/>
        <dbReference type="ChEBI" id="CHEBI:15379"/>
        <dbReference type="ChEBI" id="CHEBI:57540"/>
        <dbReference type="ChEBI" id="CHEBI:57945"/>
        <dbReference type="EC" id="1.6.3.4"/>
    </reaction>
</comment>
<evidence type="ECO:0000256" key="7">
    <source>
        <dbReference type="ARBA" id="ARBA00023097"/>
    </source>
</evidence>
<feature type="domain" description="FAD/NAD(P)-binding" evidence="13">
    <location>
        <begin position="1"/>
        <end position="307"/>
    </location>
</feature>
<dbReference type="RefSeq" id="WP_285065706.1">
    <property type="nucleotide sequence ID" value="NZ_JASOOE010000007.1"/>
</dbReference>
<dbReference type="EMBL" id="JASOOE010000007">
    <property type="protein sequence ID" value="MDK7187266.1"/>
    <property type="molecule type" value="Genomic_DNA"/>
</dbReference>
<dbReference type="InterPro" id="IPR023753">
    <property type="entry name" value="FAD/NAD-binding_dom"/>
</dbReference>
<evidence type="ECO:0000259" key="13">
    <source>
        <dbReference type="Pfam" id="PF07992"/>
    </source>
</evidence>
<dbReference type="GO" id="GO:0016491">
    <property type="term" value="F:oxidoreductase activity"/>
    <property type="evidence" value="ECO:0007669"/>
    <property type="project" value="UniProtKB-KW"/>
</dbReference>
<dbReference type="InterPro" id="IPR036188">
    <property type="entry name" value="FAD/NAD-bd_sf"/>
</dbReference>
<reference evidence="14" key="1">
    <citation type="submission" date="2023-05" db="EMBL/GenBank/DDBJ databases">
        <title>Cataloging the Phylogenetic Diversity of Human Bladder Bacteria.</title>
        <authorList>
            <person name="Du J."/>
        </authorList>
    </citation>
    <scope>NUCLEOTIDE SEQUENCE</scope>
    <source>
        <strain evidence="14">UMB1231</strain>
    </source>
</reference>
<protein>
    <recommendedName>
        <fullName evidence="10">NADH oxidase</fullName>
        <ecNumber evidence="9">1.6.3.4</ecNumber>
    </recommendedName>
</protein>
<evidence type="ECO:0000259" key="12">
    <source>
        <dbReference type="Pfam" id="PF02852"/>
    </source>
</evidence>
<dbReference type="InterPro" id="IPR058076">
    <property type="entry name" value="NOXase"/>
</dbReference>
<feature type="domain" description="Pyridine nucleotide-disulphide oxidoreductase dimerisation" evidence="12">
    <location>
        <begin position="336"/>
        <end position="430"/>
    </location>
</feature>
<evidence type="ECO:0000256" key="6">
    <source>
        <dbReference type="ARBA" id="ARBA00023027"/>
    </source>
</evidence>
<evidence type="ECO:0000313" key="15">
    <source>
        <dbReference type="Proteomes" id="UP001229251"/>
    </source>
</evidence>
<sequence>MKIVIIGTNHAGIAVANTLLASPQKHEVVMLDRNSNLSYLGCGTALWVGRQIDSNQGLFYTNKEEFQKKGARISLETEVTHIDYQAKKVYAKTKDGQELEESYDKLVLATGSLPIQLPIPGSDLEGIHFLKLFQEGEAVDQEFAKDSVKTVAVIGAGYIGTELAEAAIRRGKKVLLFDGQDHSLPGYYDPDFSAQMDQNLEELGIELHFKELATEFVGDDQGRVCELVTDKGRYQVDTIISAVGFIPNIQLAQDHLELGPSHAIHVDRHQQTSDPDVYAVGDCATIYSNALQAETYIALASNAVRSGLVAGYNIDGRVIEANGVQGSNGISINGLNFVSTGLTQQAAKDAGFEIEFVDFQDTQFPGFMPENEEVKIRIIYDKKSHRILGAQLASRYDISANIHLFSLAIQEQVTIDRLAFTDLFFLPHFNQPYNYITQAALKSFDKE</sequence>
<dbReference type="EC" id="1.6.3.4" evidence="9"/>
<dbReference type="NCBIfam" id="NF046103">
    <property type="entry name" value="NOXase_Strep"/>
    <property type="match status" value="1"/>
</dbReference>
<comment type="cofactor">
    <cofactor evidence="1">
        <name>FAD</name>
        <dbReference type="ChEBI" id="CHEBI:57692"/>
    </cofactor>
</comment>
<dbReference type="SUPFAM" id="SSF51905">
    <property type="entry name" value="FAD/NAD(P)-binding domain"/>
    <property type="match status" value="1"/>
</dbReference>
<keyword evidence="7" id="KW-0558">Oxidation</keyword>
<dbReference type="PRINTS" id="PR00368">
    <property type="entry name" value="FADPNR"/>
</dbReference>
<evidence type="ECO:0000256" key="11">
    <source>
        <dbReference type="ARBA" id="ARBA00047360"/>
    </source>
</evidence>
<evidence type="ECO:0000256" key="4">
    <source>
        <dbReference type="ARBA" id="ARBA00022827"/>
    </source>
</evidence>
<evidence type="ECO:0000256" key="8">
    <source>
        <dbReference type="ARBA" id="ARBA00023284"/>
    </source>
</evidence>
<evidence type="ECO:0000256" key="5">
    <source>
        <dbReference type="ARBA" id="ARBA00023002"/>
    </source>
</evidence>
<dbReference type="Gene3D" id="3.50.50.60">
    <property type="entry name" value="FAD/NAD(P)-binding domain"/>
    <property type="match status" value="2"/>
</dbReference>